<dbReference type="GO" id="GO:0005737">
    <property type="term" value="C:cytoplasm"/>
    <property type="evidence" value="ECO:0007669"/>
    <property type="project" value="TreeGrafter"/>
</dbReference>
<dbReference type="FunFam" id="2.60.120.260:FF:000012">
    <property type="entry name" value="F-box only protein 2"/>
    <property type="match status" value="1"/>
</dbReference>
<dbReference type="EMBL" id="AZBU02000005">
    <property type="protein sequence ID" value="TKR76489.1"/>
    <property type="molecule type" value="Genomic_DNA"/>
</dbReference>
<dbReference type="InterPro" id="IPR008979">
    <property type="entry name" value="Galactose-bd-like_sf"/>
</dbReference>
<dbReference type="PANTHER" id="PTHR12125:SF5">
    <property type="entry name" value="F-BOX DOMAIN-CONTAINING PROTEIN"/>
    <property type="match status" value="1"/>
</dbReference>
<dbReference type="Gene3D" id="2.60.120.260">
    <property type="entry name" value="Galactose-binding domain-like"/>
    <property type="match status" value="1"/>
</dbReference>
<dbReference type="PROSITE" id="PS51114">
    <property type="entry name" value="FBA"/>
    <property type="match status" value="1"/>
</dbReference>
<dbReference type="GO" id="GO:0006516">
    <property type="term" value="P:glycoprotein catabolic process"/>
    <property type="evidence" value="ECO:0007669"/>
    <property type="project" value="TreeGrafter"/>
</dbReference>
<evidence type="ECO:0000313" key="3">
    <source>
        <dbReference type="Proteomes" id="UP000298663"/>
    </source>
</evidence>
<dbReference type="SMART" id="SM01198">
    <property type="entry name" value="FBA"/>
    <property type="match status" value="1"/>
</dbReference>
<evidence type="ECO:0000313" key="2">
    <source>
        <dbReference type="EMBL" id="TKR76489.1"/>
    </source>
</evidence>
<keyword evidence="3" id="KW-1185">Reference proteome</keyword>
<dbReference type="InterPro" id="IPR039752">
    <property type="entry name" value="F-box_only"/>
</dbReference>
<feature type="domain" description="FBA" evidence="1">
    <location>
        <begin position="8"/>
        <end position="185"/>
    </location>
</feature>
<dbReference type="STRING" id="34508.A0A4U5N269"/>
<organism evidence="2 3">
    <name type="scientific">Steinernema carpocapsae</name>
    <name type="common">Entomopathogenic nematode</name>
    <dbReference type="NCBI Taxonomy" id="34508"/>
    <lineage>
        <taxon>Eukaryota</taxon>
        <taxon>Metazoa</taxon>
        <taxon>Ecdysozoa</taxon>
        <taxon>Nematoda</taxon>
        <taxon>Chromadorea</taxon>
        <taxon>Rhabditida</taxon>
        <taxon>Tylenchina</taxon>
        <taxon>Panagrolaimomorpha</taxon>
        <taxon>Strongyloidoidea</taxon>
        <taxon>Steinernematidae</taxon>
        <taxon>Steinernema</taxon>
    </lineage>
</organism>
<evidence type="ECO:0000259" key="1">
    <source>
        <dbReference type="PROSITE" id="PS51114"/>
    </source>
</evidence>
<dbReference type="OrthoDB" id="1107553at2759"/>
<sequence>MAEATVVVEFPASFDRNLIPNPSGELGFESWTVDSNGDGMIIESPVDFKYKGIDKFDSCFTTSYEWCEKSICIDLWEKGFSSKYLDTLQPKIEVYEWVAQRYDCSAVYEITVRLLDEDKQELEVFQDIRKWDQWELPEWEKVKHVFRGYPKGVRYVEMKSRGKDGLWWAGHYGAKMAEASIVVKSNPSR</sequence>
<name>A0A4U5N269_STECR</name>
<dbReference type="GO" id="GO:0019005">
    <property type="term" value="C:SCF ubiquitin ligase complex"/>
    <property type="evidence" value="ECO:0007669"/>
    <property type="project" value="TreeGrafter"/>
</dbReference>
<dbReference type="Pfam" id="PF04300">
    <property type="entry name" value="FBA"/>
    <property type="match status" value="1"/>
</dbReference>
<dbReference type="PANTHER" id="PTHR12125">
    <property type="entry name" value="F-BOX ONLY PROTEIN 6-LIKE PROTEIN"/>
    <property type="match status" value="1"/>
</dbReference>
<dbReference type="GO" id="GO:0031146">
    <property type="term" value="P:SCF-dependent proteasomal ubiquitin-dependent protein catabolic process"/>
    <property type="evidence" value="ECO:0007669"/>
    <property type="project" value="TreeGrafter"/>
</dbReference>
<dbReference type="Proteomes" id="UP000298663">
    <property type="component" value="Unassembled WGS sequence"/>
</dbReference>
<dbReference type="AlphaFoldDB" id="A0A4U5N269"/>
<reference evidence="2 3" key="2">
    <citation type="journal article" date="2019" name="G3 (Bethesda)">
        <title>Hybrid Assembly of the Genome of the Entomopathogenic Nematode Steinernema carpocapsae Identifies the X-Chromosome.</title>
        <authorList>
            <person name="Serra L."/>
            <person name="Macchietto M."/>
            <person name="Macias-Munoz A."/>
            <person name="McGill C.J."/>
            <person name="Rodriguez I.M."/>
            <person name="Rodriguez B."/>
            <person name="Murad R."/>
            <person name="Mortazavi A."/>
        </authorList>
    </citation>
    <scope>NUCLEOTIDE SEQUENCE [LARGE SCALE GENOMIC DNA]</scope>
    <source>
        <strain evidence="2 3">ALL</strain>
    </source>
</reference>
<protein>
    <recommendedName>
        <fullName evidence="1">FBA domain-containing protein</fullName>
    </recommendedName>
</protein>
<dbReference type="GO" id="GO:0061630">
    <property type="term" value="F:ubiquitin protein ligase activity"/>
    <property type="evidence" value="ECO:0007669"/>
    <property type="project" value="TreeGrafter"/>
</dbReference>
<accession>A0A4U5N269</accession>
<proteinExistence type="predicted"/>
<dbReference type="SUPFAM" id="SSF49785">
    <property type="entry name" value="Galactose-binding domain-like"/>
    <property type="match status" value="1"/>
</dbReference>
<gene>
    <name evidence="2" type="ORF">L596_017617</name>
</gene>
<reference evidence="2 3" key="1">
    <citation type="journal article" date="2015" name="Genome Biol.">
        <title>Comparative genomics of Steinernema reveals deeply conserved gene regulatory networks.</title>
        <authorList>
            <person name="Dillman A.R."/>
            <person name="Macchietto M."/>
            <person name="Porter C.F."/>
            <person name="Rogers A."/>
            <person name="Williams B."/>
            <person name="Antoshechkin I."/>
            <person name="Lee M.M."/>
            <person name="Goodwin Z."/>
            <person name="Lu X."/>
            <person name="Lewis E.E."/>
            <person name="Goodrich-Blair H."/>
            <person name="Stock S.P."/>
            <person name="Adams B.J."/>
            <person name="Sternberg P.W."/>
            <person name="Mortazavi A."/>
        </authorList>
    </citation>
    <scope>NUCLEOTIDE SEQUENCE [LARGE SCALE GENOMIC DNA]</scope>
    <source>
        <strain evidence="2 3">ALL</strain>
    </source>
</reference>
<dbReference type="GO" id="GO:0036503">
    <property type="term" value="P:ERAD pathway"/>
    <property type="evidence" value="ECO:0007669"/>
    <property type="project" value="TreeGrafter"/>
</dbReference>
<comment type="caution">
    <text evidence="2">The sequence shown here is derived from an EMBL/GenBank/DDBJ whole genome shotgun (WGS) entry which is preliminary data.</text>
</comment>
<dbReference type="InterPro" id="IPR007397">
    <property type="entry name" value="F-box-assoc_dom"/>
</dbReference>